<feature type="coiled-coil region" evidence="1">
    <location>
        <begin position="961"/>
        <end position="1013"/>
    </location>
</feature>
<evidence type="ECO:0000256" key="2">
    <source>
        <dbReference type="SAM" id="Phobius"/>
    </source>
</evidence>
<accession>A0A915YQL9</accession>
<dbReference type="EMBL" id="CAGKOT010000002">
    <property type="protein sequence ID" value="CAB5314703.1"/>
    <property type="molecule type" value="Genomic_DNA"/>
</dbReference>
<proteinExistence type="predicted"/>
<keyword evidence="3" id="KW-0732">Signal</keyword>
<dbReference type="OrthoDB" id="2346011at2759"/>
<feature type="transmembrane region" description="Helical" evidence="2">
    <location>
        <begin position="691"/>
        <end position="724"/>
    </location>
</feature>
<feature type="transmembrane region" description="Helical" evidence="2">
    <location>
        <begin position="1152"/>
        <end position="1169"/>
    </location>
</feature>
<reference evidence="4" key="1">
    <citation type="submission" date="2020-05" db="EMBL/GenBank/DDBJ databases">
        <authorList>
            <person name="Rincon C."/>
            <person name="Sanders R I."/>
            <person name="Robbins C."/>
            <person name="Chaturvedi A."/>
        </authorList>
    </citation>
    <scope>NUCLEOTIDE SEQUENCE</scope>
    <source>
        <strain evidence="4">CHB12</strain>
    </source>
</reference>
<dbReference type="Proteomes" id="UP000684084">
    <property type="component" value="Unassembled WGS sequence"/>
</dbReference>
<feature type="transmembrane region" description="Helical" evidence="2">
    <location>
        <begin position="1125"/>
        <end position="1146"/>
    </location>
</feature>
<keyword evidence="2" id="KW-1133">Transmembrane helix</keyword>
<name>A0A915YQL9_9GLOM</name>
<feature type="transmembrane region" description="Helical" evidence="2">
    <location>
        <begin position="1066"/>
        <end position="1085"/>
    </location>
</feature>
<feature type="coiled-coil region" evidence="1">
    <location>
        <begin position="817"/>
        <end position="927"/>
    </location>
</feature>
<organism evidence="4 5">
    <name type="scientific">Rhizophagus irregularis</name>
    <dbReference type="NCBI Taxonomy" id="588596"/>
    <lineage>
        <taxon>Eukaryota</taxon>
        <taxon>Fungi</taxon>
        <taxon>Fungi incertae sedis</taxon>
        <taxon>Mucoromycota</taxon>
        <taxon>Glomeromycotina</taxon>
        <taxon>Glomeromycetes</taxon>
        <taxon>Glomerales</taxon>
        <taxon>Glomeraceae</taxon>
        <taxon>Rhizophagus</taxon>
    </lineage>
</organism>
<feature type="signal peptide" evidence="3">
    <location>
        <begin position="1"/>
        <end position="24"/>
    </location>
</feature>
<keyword evidence="2" id="KW-0472">Membrane</keyword>
<dbReference type="VEuPathDB" id="FungiDB:RhiirFUN_000760"/>
<gene>
    <name evidence="4" type="ORF">CHRIB12_LOCUS1807</name>
</gene>
<protein>
    <submittedName>
        <fullName evidence="4">Uncharacterized protein</fullName>
    </submittedName>
</protein>
<feature type="chain" id="PRO_5037663520" evidence="3">
    <location>
        <begin position="25"/>
        <end position="1207"/>
    </location>
</feature>
<keyword evidence="1" id="KW-0175">Coiled coil</keyword>
<comment type="caution">
    <text evidence="4">The sequence shown here is derived from an EMBL/GenBank/DDBJ whole genome shotgun (WGS) entry which is preliminary data.</text>
</comment>
<sequence length="1207" mass="138599">MKFKMRLNLILFLSILLVILPVKSSIITYEEKQIKTPNVMNIKNFDDGTIVIRIAHDVNYTTPPRTCFEESFSIRTIYSDGTIKEFDISLDIQPFNFCILSKIKFYPIKRNLLFVTFVVAADVNNPYSYDDWGLIVDLDGVIHNKSKLGSSFVNPNTNEWSPDQDSTITLNVHRDDGFLRTTPITNSTGFALQQYKIDENNAIQLLGETIIEYPTGHPIGTVATTNGGYAIIYPNITMSTIPFSPQMKLYGIFLEYGKNIIQEPVILYQTRAPILEVTLINCDFAYIGVGQTCILTLNTAQGQNTFVKVDFLSSGTAYDVKAFQSPGGVNYNIKSLRYGGYFLYYTQPIVNDATRLNLYGFILDTNGIQYSWGLPYPTLTNSEADITILPNNTLIIPQPEVGQSWSLISIDLSRIEGARDNGFENLQINATIPEVNAIIDPSETKIFTIKYYDQVDLSPNYNVTILQDDGTGNGIIRQITSISNNNGEFVRYIDDFTIEITVIDSTFNQPNAKYYVLIDNGFVKNRNYQEPIIGIQNSGWSFITKNESVSSKSNLKEKIKDMIDSSINGKVRLTSDGTTYFKSFKHDKLKRKEFFDNLTSELAKAVPVGSERITTNERYEIDTSVSPEQYILAINIKKAKNKDEKSDNSIAEDLDTLIKNKLITVIGSGEYSNYLDHEYGYKILPSWIDKYLMSLIGLVIYTILLIIIAFMFNSFAIIECGISIAKFTMTILFIRRDAGAVENIFTTSLFFVTFPFIVNLCFAFVIVLNELTRFDSNDFAKLLKKVKELLDILDSYDDLLEKGNNHSDHKEKLQIVNNEITMVLKKAKVELKKVKDDLNEFKGITKKLKDANDLISKLESQEEIKLKEVKSIIKNLQQVKKLLEKIDQVENFTKELKEVIKFTEDLIKLIELERIKLKEKLKEINIEEFNALMKEFKRFSELIEILKKVKELDFIKTNKYIKELGIKNEEKISNKRKLKEELKDIISCMESIQVKLSQNNEDYVENREEQKKKHRYCSNVWEESKEQIYKIKDIIENGLKKIKGDQPIKQYRKFSKWLKDNKDNQIIVVIFTILAGVNILHLELLGSMMQIQTCRLNWLKSKVPSRIRDLNFNANLSYAAKRKIFFGNITNIFINDLAEIFIQSFYLSRVVSAGYTPIYIILYSFLHLINNLRCIYKYMSEQGNSWAGSFRIIIGRIFPCTKSVDNN</sequence>
<evidence type="ECO:0000313" key="4">
    <source>
        <dbReference type="EMBL" id="CAB5314703.1"/>
    </source>
</evidence>
<evidence type="ECO:0000313" key="5">
    <source>
        <dbReference type="Proteomes" id="UP000684084"/>
    </source>
</evidence>
<keyword evidence="2" id="KW-0812">Transmembrane</keyword>
<dbReference type="AlphaFoldDB" id="A0A915YQL9"/>
<feature type="transmembrane region" description="Helical" evidence="2">
    <location>
        <begin position="744"/>
        <end position="768"/>
    </location>
</feature>
<evidence type="ECO:0000256" key="1">
    <source>
        <dbReference type="SAM" id="Coils"/>
    </source>
</evidence>
<evidence type="ECO:0000256" key="3">
    <source>
        <dbReference type="SAM" id="SignalP"/>
    </source>
</evidence>